<proteinExistence type="predicted"/>
<evidence type="ECO:0000313" key="1">
    <source>
        <dbReference type="EMBL" id="RIW28767.1"/>
    </source>
</evidence>
<evidence type="ECO:0000313" key="2">
    <source>
        <dbReference type="Proteomes" id="UP000265801"/>
    </source>
</evidence>
<dbReference type="OrthoDB" id="2454247at2"/>
<dbReference type="InterPro" id="IPR021321">
    <property type="entry name" value="DUF2922"/>
</dbReference>
<name>A0A3A1QPL2_9BACI</name>
<protein>
    <submittedName>
        <fullName evidence="1">DUF2922 domain-containing protein</fullName>
    </submittedName>
</protein>
<dbReference type="Proteomes" id="UP000265801">
    <property type="component" value="Unassembled WGS sequence"/>
</dbReference>
<reference evidence="1 2" key="1">
    <citation type="submission" date="2018-09" db="EMBL/GenBank/DDBJ databases">
        <title>Bacillus saliacetes sp. nov., isolated from Thai shrimp paste (Ka-pi).</title>
        <authorList>
            <person name="Daroonpunt R."/>
            <person name="Tanasupawat S."/>
            <person name="Yiamsombut S."/>
        </authorList>
    </citation>
    <scope>NUCLEOTIDE SEQUENCE [LARGE SCALE GENOMIC DNA]</scope>
    <source>
        <strain evidence="1 2">SKP7-4</strain>
    </source>
</reference>
<gene>
    <name evidence="1" type="ORF">D3H55_20940</name>
</gene>
<dbReference type="AlphaFoldDB" id="A0A3A1QPL2"/>
<dbReference type="RefSeq" id="WP_119549256.1">
    <property type="nucleotide sequence ID" value="NZ_QXIR01000040.1"/>
</dbReference>
<dbReference type="EMBL" id="QXIR01000040">
    <property type="protein sequence ID" value="RIW28767.1"/>
    <property type="molecule type" value="Genomic_DNA"/>
</dbReference>
<keyword evidence="2" id="KW-1185">Reference proteome</keyword>
<organism evidence="1 2">
    <name type="scientific">Bacillus salacetis</name>
    <dbReference type="NCBI Taxonomy" id="2315464"/>
    <lineage>
        <taxon>Bacteria</taxon>
        <taxon>Bacillati</taxon>
        <taxon>Bacillota</taxon>
        <taxon>Bacilli</taxon>
        <taxon>Bacillales</taxon>
        <taxon>Bacillaceae</taxon>
        <taxon>Bacillus</taxon>
    </lineage>
</organism>
<dbReference type="Pfam" id="PF11148">
    <property type="entry name" value="DUF2922"/>
    <property type="match status" value="1"/>
</dbReference>
<sequence length="71" mass="7808">MAKTLELQFTTELGKMARLSVEEPIEPVDPAKVKQVMDTIIATNVFLSNSGSLVAVEGARVIERNITDYEV</sequence>
<comment type="caution">
    <text evidence="1">The sequence shown here is derived from an EMBL/GenBank/DDBJ whole genome shotgun (WGS) entry which is preliminary data.</text>
</comment>
<accession>A0A3A1QPL2</accession>